<dbReference type="STRING" id="690566.Sphch_3180"/>
<dbReference type="Pfam" id="PF02867">
    <property type="entry name" value="Ribonuc_red_lgC"/>
    <property type="match status" value="2"/>
</dbReference>
<comment type="catalytic activity">
    <reaction evidence="5 6">
        <text>a 2'-deoxyribonucleoside 5'-diphosphate + [thioredoxin]-disulfide + H2O = a ribonucleoside 5'-diphosphate + [thioredoxin]-dithiol</text>
        <dbReference type="Rhea" id="RHEA:23252"/>
        <dbReference type="Rhea" id="RHEA-COMP:10698"/>
        <dbReference type="Rhea" id="RHEA-COMP:10700"/>
        <dbReference type="ChEBI" id="CHEBI:15377"/>
        <dbReference type="ChEBI" id="CHEBI:29950"/>
        <dbReference type="ChEBI" id="CHEBI:50058"/>
        <dbReference type="ChEBI" id="CHEBI:57930"/>
        <dbReference type="ChEBI" id="CHEBI:73316"/>
        <dbReference type="EC" id="1.17.4.1"/>
    </reaction>
</comment>
<evidence type="ECO:0000313" key="11">
    <source>
        <dbReference type="Proteomes" id="UP000007150"/>
    </source>
</evidence>
<dbReference type="SUPFAM" id="SSF51998">
    <property type="entry name" value="PFL-like glycyl radical enzymes"/>
    <property type="match status" value="1"/>
</dbReference>
<sequence length="645" mass="71550">MDFRDSEQVSASDVATVIDEVVETVAEQKKAAPTPKADPTPSSSTVLERRFHVVTDDSRDALLTDFGKDTLQDRYLLPGESYQDLFARVAAAYADDADHAQRVYDYISRLWFMPATPVLSNGGTGRGLPISCYLNSVDDSLEGIVNTWNENVWLASRGGGIGTYWGNVRGIGEPVGLNGKTSGIIPFVRVMDSLTLAISQGSLRRGSAACYLDISHPEIEEFLEIRKTSGDFNRKALNLHHGVLLTDEFMAAVRDGKEFALRSPKDQSVRGSVNARALFQKLVEVRLATGEPYIVFNDTVNRMMPKHHRDLGLKVSTSNLCSEITLPTGRDHIGNDRTAVCCLSSLNLETWDEWKDDKQFVEDVMRFLDNVLQDYIDRAPPEMARAKYSASRERSVGLGVMGFHSFLQARGLPFEGAMAKSWNLRIFKHISEKAAEASMQLAVERGPCPDAADMGVMERFSCKMAIAPTASISIICGGTSACIEPIPANIYTHKTLSGSFAIKNPYLEKLLVAKAKDSTAVWNSILEKGGSVQHLDFLSQEEKDTFKTSFEIDQRWLLELAADRTPYIDQAQSLNLFIPADVEKWDLLMLHYRAWELGIKSLYYLRSKSVQRAGFAGGVEADNTIDAPKFEIGETTDYDECLACQ</sequence>
<dbReference type="PANTHER" id="PTHR11573:SF6">
    <property type="entry name" value="RIBONUCLEOSIDE-DIPHOSPHATE REDUCTASE LARGE SUBUNIT"/>
    <property type="match status" value="1"/>
</dbReference>
<evidence type="ECO:0000259" key="9">
    <source>
        <dbReference type="Pfam" id="PF02867"/>
    </source>
</evidence>
<feature type="domain" description="Ribonucleotide reductase large subunit C-terminal" evidence="9">
    <location>
        <begin position="131"/>
        <end position="450"/>
    </location>
</feature>
<proteinExistence type="inferred from homology"/>
<evidence type="ECO:0000256" key="3">
    <source>
        <dbReference type="ARBA" id="ARBA00023002"/>
    </source>
</evidence>
<dbReference type="UniPathway" id="UPA00326"/>
<evidence type="ECO:0000256" key="7">
    <source>
        <dbReference type="SAM" id="MobiDB-lite"/>
    </source>
</evidence>
<evidence type="ECO:0000259" key="8">
    <source>
        <dbReference type="Pfam" id="PF00317"/>
    </source>
</evidence>
<dbReference type="InterPro" id="IPR013509">
    <property type="entry name" value="RNR_lsu_N"/>
</dbReference>
<dbReference type="Pfam" id="PF00317">
    <property type="entry name" value="Ribonuc_red_lgN"/>
    <property type="match status" value="1"/>
</dbReference>
<evidence type="ECO:0000256" key="6">
    <source>
        <dbReference type="RuleBase" id="RU003410"/>
    </source>
</evidence>
<gene>
    <name evidence="10" type="ORF">Sphch_3180</name>
</gene>
<dbReference type="RefSeq" id="WP_013849024.1">
    <property type="nucleotide sequence ID" value="NC_015594.1"/>
</dbReference>
<feature type="domain" description="Ribonucleotide reductase large subunit N-terminal" evidence="8">
    <location>
        <begin position="62"/>
        <end position="127"/>
    </location>
</feature>
<evidence type="ECO:0000256" key="4">
    <source>
        <dbReference type="ARBA" id="ARBA00023116"/>
    </source>
</evidence>
<keyword evidence="11" id="KW-1185">Reference proteome</keyword>
<dbReference type="GO" id="GO:0009263">
    <property type="term" value="P:deoxyribonucleotide biosynthetic process"/>
    <property type="evidence" value="ECO:0007669"/>
    <property type="project" value="UniProtKB-KW"/>
</dbReference>
<accession>F6F2Y2</accession>
<dbReference type="PRINTS" id="PR01183">
    <property type="entry name" value="RIBORDTASEM1"/>
</dbReference>
<feature type="compositionally biased region" description="Low complexity" evidence="7">
    <location>
        <begin position="31"/>
        <end position="45"/>
    </location>
</feature>
<dbReference type="InterPro" id="IPR000788">
    <property type="entry name" value="RNR_lg_C"/>
</dbReference>
<dbReference type="EMBL" id="CP002799">
    <property type="protein sequence ID" value="AEG50794.1"/>
    <property type="molecule type" value="Genomic_DNA"/>
</dbReference>
<organism evidence="10 11">
    <name type="scientific">Sphingobium chlorophenolicum L-1</name>
    <dbReference type="NCBI Taxonomy" id="690566"/>
    <lineage>
        <taxon>Bacteria</taxon>
        <taxon>Pseudomonadati</taxon>
        <taxon>Pseudomonadota</taxon>
        <taxon>Alphaproteobacteria</taxon>
        <taxon>Sphingomonadales</taxon>
        <taxon>Sphingomonadaceae</taxon>
        <taxon>Sphingobium</taxon>
    </lineage>
</organism>
<dbReference type="GO" id="GO:0005971">
    <property type="term" value="C:ribonucleoside-diphosphate reductase complex"/>
    <property type="evidence" value="ECO:0007669"/>
    <property type="project" value="TreeGrafter"/>
</dbReference>
<comment type="function">
    <text evidence="6">Provides the precursors necessary for DNA synthesis. Catalyzes the biosynthesis of deoxyribonucleotides from the corresponding ribonucleotides.</text>
</comment>
<evidence type="ECO:0000313" key="10">
    <source>
        <dbReference type="EMBL" id="AEG50794.1"/>
    </source>
</evidence>
<dbReference type="AlphaFoldDB" id="F6F2Y2"/>
<dbReference type="InterPro" id="IPR008926">
    <property type="entry name" value="RNR_R1-su_N"/>
</dbReference>
<dbReference type="NCBIfam" id="NF006577">
    <property type="entry name" value="PRK09102.1"/>
    <property type="match status" value="1"/>
</dbReference>
<dbReference type="CDD" id="cd01679">
    <property type="entry name" value="RNR_I"/>
    <property type="match status" value="1"/>
</dbReference>
<evidence type="ECO:0000256" key="1">
    <source>
        <dbReference type="ARBA" id="ARBA00010406"/>
    </source>
</evidence>
<keyword evidence="4 6" id="KW-0215">Deoxyribonucleotide synthesis</keyword>
<dbReference type="Gene3D" id="3.20.70.20">
    <property type="match status" value="1"/>
</dbReference>
<dbReference type="KEGG" id="sch:Sphch_3180"/>
<dbReference type="Proteomes" id="UP000007150">
    <property type="component" value="Chromosome 2"/>
</dbReference>
<dbReference type="GO" id="GO:0004748">
    <property type="term" value="F:ribonucleoside-diphosphate reductase activity, thioredoxin disulfide as acceptor"/>
    <property type="evidence" value="ECO:0007669"/>
    <property type="project" value="UniProtKB-EC"/>
</dbReference>
<evidence type="ECO:0000256" key="5">
    <source>
        <dbReference type="ARBA" id="ARBA00047754"/>
    </source>
</evidence>
<dbReference type="GO" id="GO:0005524">
    <property type="term" value="F:ATP binding"/>
    <property type="evidence" value="ECO:0007669"/>
    <property type="project" value="InterPro"/>
</dbReference>
<feature type="domain" description="Ribonucleotide reductase large subunit C-terminal" evidence="9">
    <location>
        <begin position="459"/>
        <end position="605"/>
    </location>
</feature>
<dbReference type="EC" id="1.17.4.1" evidence="2 6"/>
<dbReference type="InterPro" id="IPR039718">
    <property type="entry name" value="Rrm1"/>
</dbReference>
<evidence type="ECO:0000256" key="2">
    <source>
        <dbReference type="ARBA" id="ARBA00012274"/>
    </source>
</evidence>
<comment type="similarity">
    <text evidence="1 6">Belongs to the ribonucleoside diphosphate reductase large chain family.</text>
</comment>
<name>F6F2Y2_SPHCR</name>
<dbReference type="SUPFAM" id="SSF48168">
    <property type="entry name" value="R1 subunit of ribonucleotide reductase, N-terminal domain"/>
    <property type="match status" value="1"/>
</dbReference>
<feature type="region of interest" description="Disordered" evidence="7">
    <location>
        <begin position="26"/>
        <end position="45"/>
    </location>
</feature>
<dbReference type="HOGENOM" id="CLU_000404_7_0_5"/>
<protein>
    <recommendedName>
        <fullName evidence="2 6">Ribonucleoside-diphosphate reductase</fullName>
        <ecNumber evidence="2 6">1.17.4.1</ecNumber>
    </recommendedName>
</protein>
<reference evidence="10 11" key="1">
    <citation type="submission" date="2011-05" db="EMBL/GenBank/DDBJ databases">
        <title>Complete sequence of chromosome 2 of Sphingobium chlorophenolicum L-1.</title>
        <authorList>
            <consortium name="US DOE Joint Genome Institute"/>
            <person name="Lucas S."/>
            <person name="Han J."/>
            <person name="Lapidus A."/>
            <person name="Cheng J.-F."/>
            <person name="Goodwin L."/>
            <person name="Pitluck S."/>
            <person name="Peters L."/>
            <person name="Daligault H."/>
            <person name="Han C."/>
            <person name="Tapia R."/>
            <person name="Land M."/>
            <person name="Hauser L."/>
            <person name="Kyrpides N."/>
            <person name="Ivanova N."/>
            <person name="Pagani I."/>
            <person name="Turner P."/>
            <person name="Copley S."/>
            <person name="Woyke T."/>
        </authorList>
    </citation>
    <scope>NUCLEOTIDE SEQUENCE [LARGE SCALE GENOMIC DNA]</scope>
    <source>
        <strain evidence="10 11">L-1</strain>
    </source>
</reference>
<dbReference type="PANTHER" id="PTHR11573">
    <property type="entry name" value="RIBONUCLEOSIDE-DIPHOSPHATE REDUCTASE LARGE CHAIN"/>
    <property type="match status" value="1"/>
</dbReference>
<keyword evidence="3 6" id="KW-0560">Oxidoreductase</keyword>